<sequence length="160" mass="17041">MASTPRSSHKELMDGETSGVLHIQGNLSEKAKRHCLSVFNFYVSTPGNSFGADLGGRLKLVEASVYAGRANTSISETVFEVEITRGITPSALTLNKRGHCSVICFLDMCNIFKVLHGACAAYIVDLCSVSALVALGTVLSFDATGVSQAMNLIWHKAISS</sequence>
<dbReference type="Proteomes" id="UP000284706">
    <property type="component" value="Unassembled WGS sequence"/>
</dbReference>
<proteinExistence type="predicted"/>
<keyword evidence="2" id="KW-1185">Reference proteome</keyword>
<evidence type="ECO:0000313" key="2">
    <source>
        <dbReference type="Proteomes" id="UP000284706"/>
    </source>
</evidence>
<gene>
    <name evidence="1" type="ORF">CVT26_013853</name>
</gene>
<name>A0A409VVW6_9AGAR</name>
<dbReference type="STRING" id="231916.A0A409VVW6"/>
<dbReference type="OrthoDB" id="2831072at2759"/>
<protein>
    <submittedName>
        <fullName evidence="1">Uncharacterized protein</fullName>
    </submittedName>
</protein>
<dbReference type="AlphaFoldDB" id="A0A409VVW6"/>
<accession>A0A409VVW6</accession>
<dbReference type="EMBL" id="NHYE01005543">
    <property type="protein sequence ID" value="PPQ70389.1"/>
    <property type="molecule type" value="Genomic_DNA"/>
</dbReference>
<reference evidence="1 2" key="1">
    <citation type="journal article" date="2018" name="Evol. Lett.">
        <title>Horizontal gene cluster transfer increased hallucinogenic mushroom diversity.</title>
        <authorList>
            <person name="Reynolds H.T."/>
            <person name="Vijayakumar V."/>
            <person name="Gluck-Thaler E."/>
            <person name="Korotkin H.B."/>
            <person name="Matheny P.B."/>
            <person name="Slot J.C."/>
        </authorList>
    </citation>
    <scope>NUCLEOTIDE SEQUENCE [LARGE SCALE GENOMIC DNA]</scope>
    <source>
        <strain evidence="1 2">SRW20</strain>
    </source>
</reference>
<comment type="caution">
    <text evidence="1">The sequence shown here is derived from an EMBL/GenBank/DDBJ whole genome shotgun (WGS) entry which is preliminary data.</text>
</comment>
<dbReference type="Gene3D" id="3.10.129.10">
    <property type="entry name" value="Hotdog Thioesterase"/>
    <property type="match status" value="1"/>
</dbReference>
<organism evidence="1 2">
    <name type="scientific">Gymnopilus dilepis</name>
    <dbReference type="NCBI Taxonomy" id="231916"/>
    <lineage>
        <taxon>Eukaryota</taxon>
        <taxon>Fungi</taxon>
        <taxon>Dikarya</taxon>
        <taxon>Basidiomycota</taxon>
        <taxon>Agaricomycotina</taxon>
        <taxon>Agaricomycetes</taxon>
        <taxon>Agaricomycetidae</taxon>
        <taxon>Agaricales</taxon>
        <taxon>Agaricineae</taxon>
        <taxon>Hymenogastraceae</taxon>
        <taxon>Gymnopilus</taxon>
    </lineage>
</organism>
<evidence type="ECO:0000313" key="1">
    <source>
        <dbReference type="EMBL" id="PPQ70389.1"/>
    </source>
</evidence>
<dbReference type="InParanoid" id="A0A409VVW6"/>